<dbReference type="STRING" id="396588.Tgr7_1317"/>
<evidence type="ECO:0000313" key="3">
    <source>
        <dbReference type="Proteomes" id="UP000002383"/>
    </source>
</evidence>
<dbReference type="SUPFAM" id="SSF143422">
    <property type="entry name" value="Transposase IS200-like"/>
    <property type="match status" value="1"/>
</dbReference>
<dbReference type="SMART" id="SM01321">
    <property type="entry name" value="Y1_Tnp"/>
    <property type="match status" value="1"/>
</dbReference>
<dbReference type="KEGG" id="tgr:Tgr7_1317"/>
<dbReference type="Proteomes" id="UP000002383">
    <property type="component" value="Chromosome"/>
</dbReference>
<dbReference type="Pfam" id="PF01797">
    <property type="entry name" value="Y1_Tnp"/>
    <property type="match status" value="1"/>
</dbReference>
<evidence type="ECO:0000313" key="2">
    <source>
        <dbReference type="EMBL" id="ACL72402.1"/>
    </source>
</evidence>
<dbReference type="GO" id="GO:0004803">
    <property type="term" value="F:transposase activity"/>
    <property type="evidence" value="ECO:0007669"/>
    <property type="project" value="InterPro"/>
</dbReference>
<dbReference type="Gene3D" id="3.30.70.1290">
    <property type="entry name" value="Transposase IS200-like"/>
    <property type="match status" value="1"/>
</dbReference>
<sequence length="179" mass="21113">MTGYRRLYIPGGCYFFTVVTQDRRPILTEPAAIQRLREAVRRTMAAHPFQIDALVILPDHLHAVWRLPDGDQDFTSRWRKIKHYFSIGQAPGQTRDSLARRREKGVWQRRYWEHAIRDELDWRRHIDYVHYNPVKHGYVPSPGDWPHSSFGRAMRMGWYPEGWGTSVPVVVKGMRCVGE</sequence>
<protein>
    <recommendedName>
        <fullName evidence="1">Transposase IS200-like domain-containing protein</fullName>
    </recommendedName>
</protein>
<feature type="domain" description="Transposase IS200-like" evidence="1">
    <location>
        <begin position="9"/>
        <end position="132"/>
    </location>
</feature>
<dbReference type="GO" id="GO:0043565">
    <property type="term" value="F:sequence-specific DNA binding"/>
    <property type="evidence" value="ECO:0007669"/>
    <property type="project" value="TreeGrafter"/>
</dbReference>
<dbReference type="NCBIfam" id="NF047646">
    <property type="entry name" value="REP_Tyr_transpos"/>
    <property type="match status" value="1"/>
</dbReference>
<dbReference type="EMBL" id="CP001339">
    <property type="protein sequence ID" value="ACL72402.1"/>
    <property type="molecule type" value="Genomic_DNA"/>
</dbReference>
<keyword evidence="3" id="KW-1185">Reference proteome</keyword>
<reference evidence="2 3" key="1">
    <citation type="journal article" date="2011" name="Stand. Genomic Sci.">
        <title>Complete genome sequence of 'Thioalkalivibrio sulfidophilus' HL-EbGr7.</title>
        <authorList>
            <person name="Muyzer G."/>
            <person name="Sorokin D.Y."/>
            <person name="Mavromatis K."/>
            <person name="Lapidus A."/>
            <person name="Clum A."/>
            <person name="Ivanova N."/>
            <person name="Pati A."/>
            <person name="d'Haeseleer P."/>
            <person name="Woyke T."/>
            <person name="Kyrpides N.C."/>
        </authorList>
    </citation>
    <scope>NUCLEOTIDE SEQUENCE [LARGE SCALE GENOMIC DNA]</scope>
    <source>
        <strain evidence="2 3">HL-EbGR7</strain>
    </source>
</reference>
<dbReference type="PANTHER" id="PTHR36966:SF1">
    <property type="entry name" value="REP-ASSOCIATED TYROSINE TRANSPOSASE"/>
    <property type="match status" value="1"/>
</dbReference>
<dbReference type="RefSeq" id="WP_012637885.1">
    <property type="nucleotide sequence ID" value="NC_011901.1"/>
</dbReference>
<accession>B8GQY2</accession>
<gene>
    <name evidence="2" type="ordered locus">Tgr7_1317</name>
</gene>
<dbReference type="InterPro" id="IPR036515">
    <property type="entry name" value="Transposase_17_sf"/>
</dbReference>
<evidence type="ECO:0000259" key="1">
    <source>
        <dbReference type="SMART" id="SM01321"/>
    </source>
</evidence>
<dbReference type="OrthoDB" id="9794403at2"/>
<dbReference type="AlphaFoldDB" id="B8GQY2"/>
<dbReference type="HOGENOM" id="CLU_068226_6_0_6"/>
<proteinExistence type="predicted"/>
<dbReference type="InterPro" id="IPR002686">
    <property type="entry name" value="Transposase_17"/>
</dbReference>
<name>B8GQY2_THISH</name>
<dbReference type="PANTHER" id="PTHR36966">
    <property type="entry name" value="REP-ASSOCIATED TYROSINE TRANSPOSASE"/>
    <property type="match status" value="1"/>
</dbReference>
<organism evidence="2 3">
    <name type="scientific">Thioalkalivibrio sulfidiphilus (strain HL-EbGR7)</name>
    <dbReference type="NCBI Taxonomy" id="396588"/>
    <lineage>
        <taxon>Bacteria</taxon>
        <taxon>Pseudomonadati</taxon>
        <taxon>Pseudomonadota</taxon>
        <taxon>Gammaproteobacteria</taxon>
        <taxon>Chromatiales</taxon>
        <taxon>Ectothiorhodospiraceae</taxon>
        <taxon>Thioalkalivibrio</taxon>
    </lineage>
</organism>
<dbReference type="InterPro" id="IPR052715">
    <property type="entry name" value="RAYT_transposase"/>
</dbReference>
<dbReference type="GO" id="GO:0006313">
    <property type="term" value="P:DNA transposition"/>
    <property type="evidence" value="ECO:0007669"/>
    <property type="project" value="InterPro"/>
</dbReference>
<dbReference type="eggNOG" id="COG1943">
    <property type="taxonomic scope" value="Bacteria"/>
</dbReference>